<dbReference type="CDD" id="cd12797">
    <property type="entry name" value="M23_peptidase"/>
    <property type="match status" value="1"/>
</dbReference>
<evidence type="ECO:0000313" key="1">
    <source>
        <dbReference type="EMBL" id="QDI03872.1"/>
    </source>
</evidence>
<dbReference type="InterPro" id="IPR050570">
    <property type="entry name" value="Cell_wall_metabolism_enzyme"/>
</dbReference>
<name>A0A514ECY9_9XANT</name>
<keyword evidence="1" id="KW-0418">Kinase</keyword>
<accession>A0A514ECY9</accession>
<sequence length="733" mass="80922">MVSGNYLSQGRDMIISPPFLIARNANEAEDSWLARAMPLADSGTYPVSELLGWHGGIHLRAPSAGTGTEPIRAIADGTIAYVRQPTQQSDSHALNYLGWTDDGCVVLQHDTSIGADDTTETEVRFYSIYLHLNTIRSTVKPGEKIHRKAELGTAGSFEGTNGIIHFEIICNDANLKKLMGRNSGDLDTSKNGRTDAIFGEMFFKLPGTTQVYAQRPALSQTASAGGTALNEELFVGIRYAAGDAKVTTYKADGTTLGNVLTEEDAEYNLYAKSAEIVTAYAGQADAPVQSAVYELLRFGRAVGPDPLKPADTPHWRQIATPTGTGWVNLNGSSVTKSSDADAPHWSGWHLLNEYQTDDSRCSIVTIKKLLDANSDGINTREEAASQLKKVTIIKFLAGTICKFPTEWQKSTIATRWGWTTKESPPGSPANSAGSTTYLTQKDFAKFQSYAEALCFWDEAKLEGMEVAHWHFHPIRFIDHFRRCGWLSKREVIRATRKTVPEKNKKTQAVTENGALTWEAMKSRLETASAKRPENIHIPIQKMCAKYLITTPLRIAHLWGQLAAETGRLELMVEGGADSYFDKYEPDTPQGDRLGNTTSGDGKRFKGRGLIQVTGRPNYTNYGTYRGRSFLTDETSAHLLTEAYNTCDASGWYWASKQRISLSNKKYLPLGKLGINYWADKGEKYLDRKEVTKCINPGLMHFDVRSACFGHASDVLNDNKDVSADYAAIIEPKT</sequence>
<protein>
    <submittedName>
        <fullName evidence="1">Hydroxyethylthiazole kinase</fullName>
    </submittedName>
</protein>
<dbReference type="EMBL" id="CP038228">
    <property type="protein sequence ID" value="QDI03872.1"/>
    <property type="molecule type" value="Genomic_DNA"/>
</dbReference>
<keyword evidence="2" id="KW-1185">Reference proteome</keyword>
<dbReference type="GO" id="GO:0004222">
    <property type="term" value="F:metalloendopeptidase activity"/>
    <property type="evidence" value="ECO:0007669"/>
    <property type="project" value="TreeGrafter"/>
</dbReference>
<evidence type="ECO:0000313" key="2">
    <source>
        <dbReference type="Proteomes" id="UP000319349"/>
    </source>
</evidence>
<reference evidence="1 2" key="1">
    <citation type="submission" date="2019-03" db="EMBL/GenBank/DDBJ databases">
        <title>Tal1 in Xanthomonas translucens pv. cerealis Contributes to Virulence in Bacterial Leaf Streak of Wheat.</title>
        <authorList>
            <person name="Shah S.M.A."/>
            <person name="Haq F."/>
            <person name="Ma W."/>
            <person name="Xu X."/>
            <person name="Wang S."/>
            <person name="Xu Z."/>
            <person name="Zou L."/>
            <person name="Zhu B."/>
            <person name="Chen G."/>
        </authorList>
    </citation>
    <scope>NUCLEOTIDE SEQUENCE [LARGE SCALE GENOMIC DNA]</scope>
    <source>
        <strain evidence="1 2">01</strain>
    </source>
</reference>
<organism evidence="1 2">
    <name type="scientific">Xanthomonas cerealis pv. cerealis</name>
    <dbReference type="NCBI Taxonomy" id="152263"/>
    <lineage>
        <taxon>Bacteria</taxon>
        <taxon>Pseudomonadati</taxon>
        <taxon>Pseudomonadota</taxon>
        <taxon>Gammaproteobacteria</taxon>
        <taxon>Lysobacterales</taxon>
        <taxon>Lysobacteraceae</taxon>
        <taxon>Xanthomonas</taxon>
        <taxon>Xanthomonas translucens group</taxon>
        <taxon>Xanthomonas cerealis</taxon>
    </lineage>
</organism>
<dbReference type="AlphaFoldDB" id="A0A514ECY9"/>
<dbReference type="InterPro" id="IPR011055">
    <property type="entry name" value="Dup_hybrid_motif"/>
</dbReference>
<dbReference type="GO" id="GO:0016301">
    <property type="term" value="F:kinase activity"/>
    <property type="evidence" value="ECO:0007669"/>
    <property type="project" value="UniProtKB-KW"/>
</dbReference>
<gene>
    <name evidence="1" type="ORF">E4A48_09335</name>
</gene>
<dbReference type="SUPFAM" id="SSF53955">
    <property type="entry name" value="Lysozyme-like"/>
    <property type="match status" value="1"/>
</dbReference>
<dbReference type="PANTHER" id="PTHR21666">
    <property type="entry name" value="PEPTIDASE-RELATED"/>
    <property type="match status" value="1"/>
</dbReference>
<keyword evidence="1" id="KW-0808">Transferase</keyword>
<dbReference type="SUPFAM" id="SSF51261">
    <property type="entry name" value="Duplicated hybrid motif"/>
    <property type="match status" value="1"/>
</dbReference>
<dbReference type="Gene3D" id="2.70.70.10">
    <property type="entry name" value="Glucose Permease (Domain IIA)"/>
    <property type="match status" value="1"/>
</dbReference>
<dbReference type="InterPro" id="IPR023346">
    <property type="entry name" value="Lysozyme-like_dom_sf"/>
</dbReference>
<dbReference type="PANTHER" id="PTHR21666:SF290">
    <property type="entry name" value="PEPTIDASE M23 DOMAIN PROTEIN"/>
    <property type="match status" value="1"/>
</dbReference>
<proteinExistence type="predicted"/>
<dbReference type="Proteomes" id="UP000319349">
    <property type="component" value="Chromosome"/>
</dbReference>
<dbReference type="Gene3D" id="1.10.530.10">
    <property type="match status" value="1"/>
</dbReference>